<accession>A0ABR9ANZ8</accession>
<dbReference type="PANTHER" id="PTHR43652:SF2">
    <property type="entry name" value="BASIC AMINO ACID ANTIPORTER YFCC-RELATED"/>
    <property type="match status" value="1"/>
</dbReference>
<feature type="transmembrane region" description="Helical" evidence="7">
    <location>
        <begin position="6"/>
        <end position="21"/>
    </location>
</feature>
<feature type="transmembrane region" description="Helical" evidence="7">
    <location>
        <begin position="486"/>
        <end position="503"/>
    </location>
</feature>
<dbReference type="Pfam" id="PF02080">
    <property type="entry name" value="TrkA_C"/>
    <property type="match status" value="1"/>
</dbReference>
<feature type="transmembrane region" description="Helical" evidence="7">
    <location>
        <begin position="51"/>
        <end position="71"/>
    </location>
</feature>
<sequence length="593" mass="64930">MTPEIITVLIIIAVAMVLFLTEKFSIDTISILVMITFMVTGILNFEEGVAGFSNPATITVGAMFVISAAVFKTGSLNSINIIFLRMSRKNEFLFLLTLMTFSGILSAFINDTAVVALLMPTVLKIAKDTKIPPSKLLMPLSFGSLMGGVCTLLGTSTNILVSGIAQSNGVKPFGIFEMSGMGILFLISGITYMMTIGKWLTPSRLPSREISETFDMGDYITEIFVSKKFEDIGTSIKTSKFFNDYNVDPIQIIRESGEIINAYKYTVIRANDTIRVSCDKDTLTQIRNIPGIELKIDLKLKDEDFKSQGYKLYEMVVPPNSNLINNTVKSFDFRATYPGLTVLAIRHRNDILFKKLKHTKISAGDVLLVRGDEEVVGQIKGGENLLIISEDNSPTVNWKKIALTLFIVVSAITLAAINVLPIPVAAICGVVLLIIMKAISTEEAYRSVDWKVLFMLAGILSMGTALEKTGAANLLAETLVNQMGNFGPRVILSVVFAVTFLATNIMSNNATAALLAPIAISIAASLEVSDRPFLMAVTFGASLSFMTPMGYQTNTMIYTPGNYKFSDYLRVGTPLNLLYWIIATICIPIFFPF</sequence>
<gene>
    <name evidence="9" type="ORF">IFO69_17280</name>
</gene>
<dbReference type="InterPro" id="IPR006037">
    <property type="entry name" value="RCK_C"/>
</dbReference>
<evidence type="ECO:0000256" key="1">
    <source>
        <dbReference type="ARBA" id="ARBA00004141"/>
    </source>
</evidence>
<evidence type="ECO:0000256" key="7">
    <source>
        <dbReference type="SAM" id="Phobius"/>
    </source>
</evidence>
<keyword evidence="6 7" id="KW-0472">Membrane</keyword>
<feature type="transmembrane region" description="Helical" evidence="7">
    <location>
        <begin position="403"/>
        <end position="436"/>
    </location>
</feature>
<comment type="subcellular location">
    <subcellularLocation>
        <location evidence="1">Membrane</location>
        <topology evidence="1">Multi-pass membrane protein</topology>
    </subcellularLocation>
</comment>
<name>A0ABR9ANZ8_9BACT</name>
<feature type="transmembrane region" description="Helical" evidence="7">
    <location>
        <begin position="448"/>
        <end position="466"/>
    </location>
</feature>
<keyword evidence="4" id="KW-0677">Repeat</keyword>
<protein>
    <submittedName>
        <fullName evidence="9">SLC13 family permease</fullName>
    </submittedName>
</protein>
<keyword evidence="3 7" id="KW-0812">Transmembrane</keyword>
<keyword evidence="2" id="KW-0813">Transport</keyword>
<evidence type="ECO:0000256" key="5">
    <source>
        <dbReference type="ARBA" id="ARBA00022989"/>
    </source>
</evidence>
<feature type="transmembrane region" description="Helical" evidence="7">
    <location>
        <begin position="532"/>
        <end position="551"/>
    </location>
</feature>
<evidence type="ECO:0000259" key="8">
    <source>
        <dbReference type="PROSITE" id="PS51202"/>
    </source>
</evidence>
<dbReference type="Proteomes" id="UP000647133">
    <property type="component" value="Unassembled WGS sequence"/>
</dbReference>
<feature type="transmembrane region" description="Helical" evidence="7">
    <location>
        <begin position="173"/>
        <end position="194"/>
    </location>
</feature>
<feature type="transmembrane region" description="Helical" evidence="7">
    <location>
        <begin position="139"/>
        <end position="161"/>
    </location>
</feature>
<evidence type="ECO:0000256" key="4">
    <source>
        <dbReference type="ARBA" id="ARBA00022737"/>
    </source>
</evidence>
<dbReference type="Gene3D" id="3.30.70.1450">
    <property type="entry name" value="Regulator of K+ conductance, C-terminal domain"/>
    <property type="match status" value="2"/>
</dbReference>
<dbReference type="SUPFAM" id="SSF116726">
    <property type="entry name" value="TrkA C-terminal domain-like"/>
    <property type="match status" value="2"/>
</dbReference>
<evidence type="ECO:0000256" key="2">
    <source>
        <dbReference type="ARBA" id="ARBA00022448"/>
    </source>
</evidence>
<evidence type="ECO:0000256" key="6">
    <source>
        <dbReference type="ARBA" id="ARBA00023136"/>
    </source>
</evidence>
<keyword evidence="10" id="KW-1185">Reference proteome</keyword>
<feature type="domain" description="RCK C-terminal" evidence="8">
    <location>
        <begin position="300"/>
        <end position="385"/>
    </location>
</feature>
<keyword evidence="5 7" id="KW-1133">Transmembrane helix</keyword>
<feature type="transmembrane region" description="Helical" evidence="7">
    <location>
        <begin position="571"/>
        <end position="591"/>
    </location>
</feature>
<dbReference type="PROSITE" id="PS51202">
    <property type="entry name" value="RCK_C"/>
    <property type="match status" value="2"/>
</dbReference>
<organism evidence="9 10">
    <name type="scientific">Echinicola arenosa</name>
    <dbReference type="NCBI Taxonomy" id="2774144"/>
    <lineage>
        <taxon>Bacteria</taxon>
        <taxon>Pseudomonadati</taxon>
        <taxon>Bacteroidota</taxon>
        <taxon>Cytophagia</taxon>
        <taxon>Cytophagales</taxon>
        <taxon>Cyclobacteriaceae</taxon>
        <taxon>Echinicola</taxon>
    </lineage>
</organism>
<evidence type="ECO:0000313" key="10">
    <source>
        <dbReference type="Proteomes" id="UP000647133"/>
    </source>
</evidence>
<dbReference type="Pfam" id="PF03600">
    <property type="entry name" value="CitMHS"/>
    <property type="match status" value="1"/>
</dbReference>
<dbReference type="InterPro" id="IPR051679">
    <property type="entry name" value="DASS-Related_Transporters"/>
</dbReference>
<evidence type="ECO:0000256" key="3">
    <source>
        <dbReference type="ARBA" id="ARBA00022692"/>
    </source>
</evidence>
<feature type="transmembrane region" description="Helical" evidence="7">
    <location>
        <begin position="28"/>
        <end position="45"/>
    </location>
</feature>
<evidence type="ECO:0000313" key="9">
    <source>
        <dbReference type="EMBL" id="MBD8490508.1"/>
    </source>
</evidence>
<dbReference type="PANTHER" id="PTHR43652">
    <property type="entry name" value="BASIC AMINO ACID ANTIPORTER YFCC-RELATED"/>
    <property type="match status" value="1"/>
</dbReference>
<feature type="domain" description="RCK C-terminal" evidence="8">
    <location>
        <begin position="208"/>
        <end position="292"/>
    </location>
</feature>
<dbReference type="EMBL" id="JACYTQ010000007">
    <property type="protein sequence ID" value="MBD8490508.1"/>
    <property type="molecule type" value="Genomic_DNA"/>
</dbReference>
<proteinExistence type="predicted"/>
<feature type="transmembrane region" description="Helical" evidence="7">
    <location>
        <begin position="92"/>
        <end position="119"/>
    </location>
</feature>
<comment type="caution">
    <text evidence="9">The sequence shown here is derived from an EMBL/GenBank/DDBJ whole genome shotgun (WGS) entry which is preliminary data.</text>
</comment>
<dbReference type="InterPro" id="IPR036721">
    <property type="entry name" value="RCK_C_sf"/>
</dbReference>
<dbReference type="RefSeq" id="WP_192011387.1">
    <property type="nucleotide sequence ID" value="NZ_JACYTQ010000007.1"/>
</dbReference>
<dbReference type="InterPro" id="IPR004680">
    <property type="entry name" value="Cit_transptr-like_dom"/>
</dbReference>
<reference evidence="9 10" key="1">
    <citation type="submission" date="2020-09" db="EMBL/GenBank/DDBJ databases">
        <title>Echinicola sp. CAU 1574 isolated from sand of Sido Beach.</title>
        <authorList>
            <person name="Kim W."/>
        </authorList>
    </citation>
    <scope>NUCLEOTIDE SEQUENCE [LARGE SCALE GENOMIC DNA]</scope>
    <source>
        <strain evidence="9 10">CAU 1574</strain>
    </source>
</reference>